<evidence type="ECO:0000313" key="1">
    <source>
        <dbReference type="EMBL" id="MBX64880.1"/>
    </source>
</evidence>
<proteinExistence type="predicted"/>
<name>A0A2P2QCZ4_RHIMU</name>
<dbReference type="EMBL" id="GGEC01084396">
    <property type="protein sequence ID" value="MBX64880.1"/>
    <property type="molecule type" value="Transcribed_RNA"/>
</dbReference>
<reference evidence="1" key="1">
    <citation type="submission" date="2018-02" db="EMBL/GenBank/DDBJ databases">
        <title>Rhizophora mucronata_Transcriptome.</title>
        <authorList>
            <person name="Meera S.P."/>
            <person name="Sreeshan A."/>
            <person name="Augustine A."/>
        </authorList>
    </citation>
    <scope>NUCLEOTIDE SEQUENCE</scope>
    <source>
        <tissue evidence="1">Leaf</tissue>
    </source>
</reference>
<sequence length="28" mass="3147">MCEKKNAVVTESHFLCLLCTYESVVANN</sequence>
<accession>A0A2P2QCZ4</accession>
<dbReference type="AlphaFoldDB" id="A0A2P2QCZ4"/>
<protein>
    <submittedName>
        <fullName evidence="1">Uncharacterized protein</fullName>
    </submittedName>
</protein>
<organism evidence="1">
    <name type="scientific">Rhizophora mucronata</name>
    <name type="common">Asiatic mangrove</name>
    <dbReference type="NCBI Taxonomy" id="61149"/>
    <lineage>
        <taxon>Eukaryota</taxon>
        <taxon>Viridiplantae</taxon>
        <taxon>Streptophyta</taxon>
        <taxon>Embryophyta</taxon>
        <taxon>Tracheophyta</taxon>
        <taxon>Spermatophyta</taxon>
        <taxon>Magnoliopsida</taxon>
        <taxon>eudicotyledons</taxon>
        <taxon>Gunneridae</taxon>
        <taxon>Pentapetalae</taxon>
        <taxon>rosids</taxon>
        <taxon>fabids</taxon>
        <taxon>Malpighiales</taxon>
        <taxon>Rhizophoraceae</taxon>
        <taxon>Rhizophora</taxon>
    </lineage>
</organism>